<organism evidence="1 2">
    <name type="scientific">Entotheonella factor</name>
    <dbReference type="NCBI Taxonomy" id="1429438"/>
    <lineage>
        <taxon>Bacteria</taxon>
        <taxon>Pseudomonadati</taxon>
        <taxon>Nitrospinota/Tectimicrobiota group</taxon>
        <taxon>Candidatus Tectimicrobiota</taxon>
        <taxon>Candidatus Entotheonellia</taxon>
        <taxon>Candidatus Entotheonellales</taxon>
        <taxon>Candidatus Entotheonellaceae</taxon>
        <taxon>Candidatus Entotheonella</taxon>
    </lineage>
</organism>
<dbReference type="InterPro" id="IPR036249">
    <property type="entry name" value="Thioredoxin-like_sf"/>
</dbReference>
<dbReference type="HOGENOM" id="CLU_172411_0_0_7"/>
<gene>
    <name evidence="1" type="ORF">ETSY1_19245</name>
</gene>
<proteinExistence type="predicted"/>
<accession>W4LK90</accession>
<reference evidence="1 2" key="1">
    <citation type="journal article" date="2014" name="Nature">
        <title>An environmental bacterial taxon with a large and distinct metabolic repertoire.</title>
        <authorList>
            <person name="Wilson M.C."/>
            <person name="Mori T."/>
            <person name="Ruckert C."/>
            <person name="Uria A.R."/>
            <person name="Helf M.J."/>
            <person name="Takada K."/>
            <person name="Gernert C."/>
            <person name="Steffens U.A."/>
            <person name="Heycke N."/>
            <person name="Schmitt S."/>
            <person name="Rinke C."/>
            <person name="Helfrich E.J."/>
            <person name="Brachmann A.O."/>
            <person name="Gurgui C."/>
            <person name="Wakimoto T."/>
            <person name="Kracht M."/>
            <person name="Crusemann M."/>
            <person name="Hentschel U."/>
            <person name="Abe I."/>
            <person name="Matsunaga S."/>
            <person name="Kalinowski J."/>
            <person name="Takeyama H."/>
            <person name="Piel J."/>
        </authorList>
    </citation>
    <scope>NUCLEOTIDE SEQUENCE [LARGE SCALE GENOMIC DNA]</scope>
    <source>
        <strain evidence="2">TSY1</strain>
    </source>
</reference>
<protein>
    <recommendedName>
        <fullName evidence="3">Glutaredoxin domain-containing protein</fullName>
    </recommendedName>
</protein>
<dbReference type="SUPFAM" id="SSF52833">
    <property type="entry name" value="Thioredoxin-like"/>
    <property type="match status" value="1"/>
</dbReference>
<dbReference type="NCBIfam" id="NF041106">
    <property type="entry name" value="ArsC_rel_Se_1"/>
    <property type="match status" value="1"/>
</dbReference>
<dbReference type="Proteomes" id="UP000019141">
    <property type="component" value="Unassembled WGS sequence"/>
</dbReference>
<evidence type="ECO:0008006" key="3">
    <source>
        <dbReference type="Google" id="ProtNLM"/>
    </source>
</evidence>
<evidence type="ECO:0000313" key="1">
    <source>
        <dbReference type="EMBL" id="ETW98309.1"/>
    </source>
</evidence>
<name>W4LK90_ENTF1</name>
<dbReference type="AlphaFoldDB" id="W4LK90"/>
<dbReference type="EMBL" id="AZHW01000565">
    <property type="protein sequence ID" value="ETW98309.1"/>
    <property type="molecule type" value="Genomic_DNA"/>
</dbReference>
<comment type="caution">
    <text evidence="1">The sequence shown here is derived from an EMBL/GenBank/DDBJ whole genome shotgun (WGS) entry which is preliminary data.</text>
</comment>
<evidence type="ECO:0000313" key="2">
    <source>
        <dbReference type="Proteomes" id="UP000019141"/>
    </source>
</evidence>
<keyword evidence="2" id="KW-1185">Reference proteome</keyword>
<sequence length="92" mass="9723">MEAHDIAVAETVNASKKLGREDALGMARQAKRLIAAKGKKVTAVDVTAKTPDDDELAALMLGPTGNMRSPTVRVGQTLLVGYNDQVFADELG</sequence>